<dbReference type="NCBIfam" id="TIGR01266">
    <property type="entry name" value="fum_ac_acetase"/>
    <property type="match status" value="1"/>
</dbReference>
<feature type="binding site" evidence="12">
    <location>
        <position position="118"/>
    </location>
    <ligand>
        <name>substrate</name>
    </ligand>
</feature>
<dbReference type="AlphaFoldDB" id="A0A5Q3Q164"/>
<keyword evidence="5 13" id="KW-0479">Metal-binding</keyword>
<dbReference type="GO" id="GO:0006559">
    <property type="term" value="P:L-phenylalanine catabolic process"/>
    <property type="evidence" value="ECO:0007669"/>
    <property type="project" value="UniProtKB-UniPathway"/>
</dbReference>
<evidence type="ECO:0000256" key="10">
    <source>
        <dbReference type="ARBA" id="ARBA00023232"/>
    </source>
</evidence>
<organism evidence="16 17">
    <name type="scientific">Allosaccharopolyspora coralli</name>
    <dbReference type="NCBI Taxonomy" id="2665642"/>
    <lineage>
        <taxon>Bacteria</taxon>
        <taxon>Bacillati</taxon>
        <taxon>Actinomycetota</taxon>
        <taxon>Actinomycetes</taxon>
        <taxon>Pseudonocardiales</taxon>
        <taxon>Pseudonocardiaceae</taxon>
        <taxon>Allosaccharopolyspora</taxon>
    </lineage>
</organism>
<dbReference type="PANTHER" id="PTHR43069">
    <property type="entry name" value="FUMARYLACETOACETASE"/>
    <property type="match status" value="1"/>
</dbReference>
<dbReference type="Gene3D" id="2.30.30.230">
    <property type="entry name" value="Fumarylacetoacetase, N-terminal domain"/>
    <property type="match status" value="1"/>
</dbReference>
<evidence type="ECO:0000256" key="8">
    <source>
        <dbReference type="ARBA" id="ARBA00022842"/>
    </source>
</evidence>
<dbReference type="Gene3D" id="3.90.850.10">
    <property type="entry name" value="Fumarylacetoacetase-like, C-terminal domain"/>
    <property type="match status" value="1"/>
</dbReference>
<feature type="domain" description="Fumarylacetoacetase N-terminal" evidence="15">
    <location>
        <begin position="18"/>
        <end position="91"/>
    </location>
</feature>
<dbReference type="Proteomes" id="UP000371041">
    <property type="component" value="Chromosome"/>
</dbReference>
<feature type="binding site" evidence="12">
    <location>
        <position position="228"/>
    </location>
    <ligand>
        <name>substrate</name>
    </ligand>
</feature>
<dbReference type="Pfam" id="PF01557">
    <property type="entry name" value="FAA_hydrolase"/>
    <property type="match status" value="1"/>
</dbReference>
<feature type="binding site" evidence="13">
    <location>
        <position position="241"/>
    </location>
    <ligand>
        <name>Mg(2+)</name>
        <dbReference type="ChEBI" id="CHEBI:18420"/>
    </ligand>
</feature>
<comment type="cofactor">
    <cofactor evidence="1 13">
        <name>Ca(2+)</name>
        <dbReference type="ChEBI" id="CHEBI:29108"/>
    </cofactor>
</comment>
<feature type="binding site" evidence="12">
    <location>
        <position position="132"/>
    </location>
    <ligand>
        <name>substrate</name>
    </ligand>
</feature>
<dbReference type="InterPro" id="IPR011234">
    <property type="entry name" value="Fumarylacetoacetase-like_C"/>
</dbReference>
<dbReference type="InterPro" id="IPR005959">
    <property type="entry name" value="Fumarylacetoacetase"/>
</dbReference>
<evidence type="ECO:0000256" key="7">
    <source>
        <dbReference type="ARBA" id="ARBA00022837"/>
    </source>
</evidence>
<evidence type="ECO:0000313" key="17">
    <source>
        <dbReference type="Proteomes" id="UP000371041"/>
    </source>
</evidence>
<protein>
    <recommendedName>
        <fullName evidence="4">fumarylacetoacetase</fullName>
        <ecNumber evidence="4">3.7.1.2</ecNumber>
    </recommendedName>
</protein>
<keyword evidence="10" id="KW-0585">Phenylalanine catabolism</keyword>
<dbReference type="InterPro" id="IPR015377">
    <property type="entry name" value="Fumarylacetoacetase_N"/>
</dbReference>
<feature type="active site" description="Proton acceptor" evidence="11">
    <location>
        <position position="123"/>
    </location>
</feature>
<evidence type="ECO:0000256" key="6">
    <source>
        <dbReference type="ARBA" id="ARBA00022801"/>
    </source>
</evidence>
<dbReference type="RefSeq" id="WP_154074870.1">
    <property type="nucleotide sequence ID" value="NZ_CP045929.1"/>
</dbReference>
<dbReference type="SUPFAM" id="SSF63433">
    <property type="entry name" value="Fumarylacetoacetate hydrolase, FAH, N-terminal domain"/>
    <property type="match status" value="1"/>
</dbReference>
<evidence type="ECO:0000256" key="12">
    <source>
        <dbReference type="PIRSR" id="PIRSR605959-2"/>
    </source>
</evidence>
<evidence type="ECO:0000313" key="16">
    <source>
        <dbReference type="EMBL" id="QGK68261.1"/>
    </source>
</evidence>
<dbReference type="PANTHER" id="PTHR43069:SF2">
    <property type="entry name" value="FUMARYLACETOACETASE"/>
    <property type="match status" value="1"/>
</dbReference>
<evidence type="ECO:0000256" key="13">
    <source>
        <dbReference type="PIRSR" id="PIRSR605959-3"/>
    </source>
</evidence>
<dbReference type="GO" id="GO:1902000">
    <property type="term" value="P:homogentisate catabolic process"/>
    <property type="evidence" value="ECO:0007669"/>
    <property type="project" value="TreeGrafter"/>
</dbReference>
<evidence type="ECO:0000256" key="9">
    <source>
        <dbReference type="ARBA" id="ARBA00022878"/>
    </source>
</evidence>
<feature type="domain" description="Fumarylacetoacetase-like C-terminal" evidence="14">
    <location>
        <begin position="115"/>
        <end position="392"/>
    </location>
</feature>
<dbReference type="InterPro" id="IPR036663">
    <property type="entry name" value="Fumarylacetoacetase_C_sf"/>
</dbReference>
<reference evidence="17" key="1">
    <citation type="submission" date="2019-11" db="EMBL/GenBank/DDBJ databases">
        <title>The complete genome sequence of Saccharopolyspora sp. E2A.</title>
        <authorList>
            <person name="Zhang G."/>
        </authorList>
    </citation>
    <scope>NUCLEOTIDE SEQUENCE [LARGE SCALE GENOMIC DNA]</scope>
    <source>
        <strain evidence="17">E2A</strain>
    </source>
</reference>
<feature type="binding site" evidence="13">
    <location>
        <position position="221"/>
    </location>
    <ligand>
        <name>Mg(2+)</name>
        <dbReference type="ChEBI" id="CHEBI:18420"/>
    </ligand>
</feature>
<keyword evidence="9" id="KW-0828">Tyrosine catabolism</keyword>
<feature type="binding site" evidence="13">
    <location>
        <position position="245"/>
    </location>
    <ligand>
        <name>Mg(2+)</name>
        <dbReference type="ChEBI" id="CHEBI:18420"/>
    </ligand>
</feature>
<comment type="cofactor">
    <cofactor evidence="2 13">
        <name>Mg(2+)</name>
        <dbReference type="ChEBI" id="CHEBI:18420"/>
    </cofactor>
</comment>
<dbReference type="GO" id="GO:0046872">
    <property type="term" value="F:metal ion binding"/>
    <property type="evidence" value="ECO:0007669"/>
    <property type="project" value="UniProtKB-KW"/>
</dbReference>
<feature type="binding site" evidence="13">
    <location>
        <position position="191"/>
    </location>
    <ligand>
        <name>Ca(2+)</name>
        <dbReference type="ChEBI" id="CHEBI:29108"/>
    </ligand>
</feature>
<feature type="binding site" evidence="13">
    <location>
        <position position="189"/>
    </location>
    <ligand>
        <name>Ca(2+)</name>
        <dbReference type="ChEBI" id="CHEBI:29108"/>
    </ligand>
</feature>
<dbReference type="GO" id="GO:0004334">
    <property type="term" value="F:fumarylacetoacetase activity"/>
    <property type="evidence" value="ECO:0007669"/>
    <property type="project" value="UniProtKB-EC"/>
</dbReference>
<dbReference type="GO" id="GO:0006572">
    <property type="term" value="P:L-tyrosine catabolic process"/>
    <property type="evidence" value="ECO:0007669"/>
    <property type="project" value="UniProtKB-KW"/>
</dbReference>
<proteinExistence type="predicted"/>
<evidence type="ECO:0000256" key="4">
    <source>
        <dbReference type="ARBA" id="ARBA00012094"/>
    </source>
</evidence>
<name>A0A5Q3Q164_9PSEU</name>
<dbReference type="EC" id="3.7.1.2" evidence="4"/>
<keyword evidence="17" id="KW-1185">Reference proteome</keyword>
<dbReference type="UniPathway" id="UPA00139">
    <property type="reaction ID" value="UER00341"/>
</dbReference>
<feature type="binding site" evidence="13">
    <location>
        <position position="221"/>
    </location>
    <ligand>
        <name>Ca(2+)</name>
        <dbReference type="ChEBI" id="CHEBI:29108"/>
    </ligand>
</feature>
<feature type="binding site" evidence="13">
    <location>
        <position position="116"/>
    </location>
    <ligand>
        <name>Ca(2+)</name>
        <dbReference type="ChEBI" id="CHEBI:29108"/>
    </ligand>
</feature>
<keyword evidence="6 16" id="KW-0378">Hydrolase</keyword>
<comment type="pathway">
    <text evidence="3">Amino-acid degradation; L-phenylalanine degradation; acetoacetate and fumarate from L-phenylalanine: step 6/6.</text>
</comment>
<evidence type="ECO:0000256" key="11">
    <source>
        <dbReference type="PIRSR" id="PIRSR605959-1"/>
    </source>
</evidence>
<evidence type="ECO:0000259" key="14">
    <source>
        <dbReference type="Pfam" id="PF01557"/>
    </source>
</evidence>
<accession>A0A5Q3Q164</accession>
<feature type="binding site" evidence="12">
    <location>
        <position position="232"/>
    </location>
    <ligand>
        <name>substrate</name>
    </ligand>
</feature>
<evidence type="ECO:0000256" key="3">
    <source>
        <dbReference type="ARBA" id="ARBA00004782"/>
    </source>
</evidence>
<evidence type="ECO:0000259" key="15">
    <source>
        <dbReference type="Pfam" id="PF09298"/>
    </source>
</evidence>
<sequence length="401" mass="42848">MTWIDDPAFGPDRPFGPQTLPYGVLETDSGPAVCVRVGDHALPLRGLAPELGAELAGVVSGGSLDPLLAAGNTQWTALRARIAEVVTSDRRPDGAELLPVDEHRMLLGFTVADYVDFYSSRHHAENVGRMFRPDSEPLLPNWTHLPVGYHGRAGTVVVSGTDVVRPDGQSRPPGDEMPSFGPSKRLDIEAEVGFVCGGAPTSRVGTAEIADHVFGVALVNDWSARDIQPWEYQPLGPHLAKSFATSIAGWITPLAAFVDARVEPPKPDHALQDYLVEKEPWGLDLHLEVRCNGTPVSRPEFRYMSWSPAQQLAHMTVNGATVRPGDLFASGTVSGPDQDQYGSLLELTWAGKEPLVLDGGEQRTFLEDGDTVTVVGHAPGPDGSVVGLGAVTGTIVAAEPR</sequence>
<keyword evidence="8 13" id="KW-0460">Magnesium</keyword>
<evidence type="ECO:0000256" key="1">
    <source>
        <dbReference type="ARBA" id="ARBA00001913"/>
    </source>
</evidence>
<dbReference type="KEGG" id="sace:GIY23_00565"/>
<evidence type="ECO:0000256" key="2">
    <source>
        <dbReference type="ARBA" id="ARBA00001946"/>
    </source>
</evidence>
<keyword evidence="7 13" id="KW-0106">Calcium</keyword>
<gene>
    <name evidence="16" type="primary">fahA</name>
    <name evidence="16" type="ORF">GIY23_00565</name>
</gene>
<dbReference type="EMBL" id="CP045929">
    <property type="protein sequence ID" value="QGK68261.1"/>
    <property type="molecule type" value="Genomic_DNA"/>
</dbReference>
<dbReference type="SUPFAM" id="SSF56529">
    <property type="entry name" value="FAH"/>
    <property type="match status" value="1"/>
</dbReference>
<evidence type="ECO:0000256" key="5">
    <source>
        <dbReference type="ARBA" id="ARBA00022723"/>
    </source>
</evidence>
<feature type="binding site" evidence="12">
    <location>
        <position position="332"/>
    </location>
    <ligand>
        <name>substrate</name>
    </ligand>
</feature>
<dbReference type="Pfam" id="PF09298">
    <property type="entry name" value="FAA_hydrolase_N"/>
    <property type="match status" value="1"/>
</dbReference>
<dbReference type="InterPro" id="IPR036462">
    <property type="entry name" value="Fumarylacetoacetase_N_sf"/>
</dbReference>